<dbReference type="PROSITE" id="PS51767">
    <property type="entry name" value="PEPTIDASE_A1"/>
    <property type="match status" value="1"/>
</dbReference>
<name>A0A8T0HGT8_CERPU</name>
<gene>
    <name evidence="2" type="ORF">KC19_6G150100</name>
</gene>
<dbReference type="SUPFAM" id="SSF50630">
    <property type="entry name" value="Acid proteases"/>
    <property type="match status" value="1"/>
</dbReference>
<evidence type="ECO:0000313" key="3">
    <source>
        <dbReference type="Proteomes" id="UP000822688"/>
    </source>
</evidence>
<accession>A0A8T0HGT8</accession>
<dbReference type="EMBL" id="CM026427">
    <property type="protein sequence ID" value="KAG0570275.1"/>
    <property type="molecule type" value="Genomic_DNA"/>
</dbReference>
<reference evidence="2 3" key="1">
    <citation type="submission" date="2020-06" db="EMBL/GenBank/DDBJ databases">
        <title>WGS assembly of Ceratodon purpureus strain R40.</title>
        <authorList>
            <person name="Carey S.B."/>
            <person name="Jenkins J."/>
            <person name="Shu S."/>
            <person name="Lovell J.T."/>
            <person name="Sreedasyam A."/>
            <person name="Maumus F."/>
            <person name="Tiley G.P."/>
            <person name="Fernandez-Pozo N."/>
            <person name="Barry K."/>
            <person name="Chen C."/>
            <person name="Wang M."/>
            <person name="Lipzen A."/>
            <person name="Daum C."/>
            <person name="Saski C.A."/>
            <person name="Payton A.C."/>
            <person name="Mcbreen J.C."/>
            <person name="Conrad R.E."/>
            <person name="Kollar L.M."/>
            <person name="Olsson S."/>
            <person name="Huttunen S."/>
            <person name="Landis J.B."/>
            <person name="Wickett N.J."/>
            <person name="Johnson M.G."/>
            <person name="Rensing S.A."/>
            <person name="Grimwood J."/>
            <person name="Schmutz J."/>
            <person name="Mcdaniel S.F."/>
        </authorList>
    </citation>
    <scope>NUCLEOTIDE SEQUENCE [LARGE SCALE GENOMIC DNA]</scope>
    <source>
        <strain evidence="2 3">R40</strain>
    </source>
</reference>
<feature type="domain" description="Peptidase A1" evidence="1">
    <location>
        <begin position="1"/>
        <end position="144"/>
    </location>
</feature>
<dbReference type="InterPro" id="IPR032799">
    <property type="entry name" value="TAXi_C"/>
</dbReference>
<comment type="caution">
    <text evidence="2">The sequence shown here is derived from an EMBL/GenBank/DDBJ whole genome shotgun (WGS) entry which is preliminary data.</text>
</comment>
<dbReference type="InterPro" id="IPR021109">
    <property type="entry name" value="Peptidase_aspartic_dom_sf"/>
</dbReference>
<dbReference type="InterPro" id="IPR033121">
    <property type="entry name" value="PEPTIDASE_A1"/>
</dbReference>
<dbReference type="Gene3D" id="2.40.70.10">
    <property type="entry name" value="Acid Proteases"/>
    <property type="match status" value="1"/>
</dbReference>
<organism evidence="2 3">
    <name type="scientific">Ceratodon purpureus</name>
    <name type="common">Fire moss</name>
    <name type="synonym">Dicranum purpureum</name>
    <dbReference type="NCBI Taxonomy" id="3225"/>
    <lineage>
        <taxon>Eukaryota</taxon>
        <taxon>Viridiplantae</taxon>
        <taxon>Streptophyta</taxon>
        <taxon>Embryophyta</taxon>
        <taxon>Bryophyta</taxon>
        <taxon>Bryophytina</taxon>
        <taxon>Bryopsida</taxon>
        <taxon>Dicranidae</taxon>
        <taxon>Pseudoditrichales</taxon>
        <taxon>Ditrichaceae</taxon>
        <taxon>Ceratodon</taxon>
    </lineage>
</organism>
<dbReference type="Proteomes" id="UP000822688">
    <property type="component" value="Chromosome 6"/>
</dbReference>
<dbReference type="Pfam" id="PF14541">
    <property type="entry name" value="TAXi_C"/>
    <property type="match status" value="1"/>
</dbReference>
<protein>
    <recommendedName>
        <fullName evidence="1">Peptidase A1 domain-containing protein</fullName>
    </recommendedName>
</protein>
<evidence type="ECO:0000313" key="2">
    <source>
        <dbReference type="EMBL" id="KAG0570275.1"/>
    </source>
</evidence>
<dbReference type="AlphaFoldDB" id="A0A8T0HGT8"/>
<proteinExistence type="predicted"/>
<keyword evidence="3" id="KW-1185">Reference proteome</keyword>
<sequence>MIDSGSTASYVEDSLYKPISEYVVNQANVKGYVNFDRAVPIVYSYDSVKQCWCIPKKGMPEKDFETIQIVLAEEPNQKSTILHLKPQQYMSWKGCVADECNLICLSLLPDEKADDPNLVASIGGFGMQGYLVVHDTDRGRIGWMESDCKGDEFRN</sequence>
<evidence type="ECO:0000259" key="1">
    <source>
        <dbReference type="PROSITE" id="PS51767"/>
    </source>
</evidence>